<proteinExistence type="predicted"/>
<keyword evidence="1 4" id="KW-0489">Methyltransferase</keyword>
<dbReference type="GO" id="GO:0031167">
    <property type="term" value="P:rRNA methylation"/>
    <property type="evidence" value="ECO:0007669"/>
    <property type="project" value="InterPro"/>
</dbReference>
<accession>A0A511AV06</accession>
<dbReference type="SUPFAM" id="SSF53335">
    <property type="entry name" value="S-adenosyl-L-methionine-dependent methyltransferases"/>
    <property type="match status" value="1"/>
</dbReference>
<comment type="caution">
    <text evidence="4">The sequence shown here is derived from an EMBL/GenBank/DDBJ whole genome shotgun (WGS) entry which is preliminary data.</text>
</comment>
<dbReference type="PIRSF" id="PIRSF004553">
    <property type="entry name" value="CHP00095"/>
    <property type="match status" value="1"/>
</dbReference>
<evidence type="ECO:0000313" key="5">
    <source>
        <dbReference type="Proteomes" id="UP000321662"/>
    </source>
</evidence>
<dbReference type="GO" id="GO:0008168">
    <property type="term" value="F:methyltransferase activity"/>
    <property type="evidence" value="ECO:0007669"/>
    <property type="project" value="UniProtKB-KW"/>
</dbReference>
<evidence type="ECO:0000313" key="4">
    <source>
        <dbReference type="EMBL" id="GEK91512.1"/>
    </source>
</evidence>
<reference evidence="4 5" key="1">
    <citation type="submission" date="2019-07" db="EMBL/GenBank/DDBJ databases">
        <title>Whole genome shotgun sequence of Alkalibacterium kapii NBRC 103247.</title>
        <authorList>
            <person name="Hosoyama A."/>
            <person name="Uohara A."/>
            <person name="Ohji S."/>
            <person name="Ichikawa N."/>
        </authorList>
    </citation>
    <scope>NUCLEOTIDE SEQUENCE [LARGE SCALE GENOMIC DNA]</scope>
    <source>
        <strain evidence="4 5">NBRC 103247</strain>
    </source>
</reference>
<dbReference type="PANTHER" id="PTHR43542">
    <property type="entry name" value="METHYLTRANSFERASE"/>
    <property type="match status" value="1"/>
</dbReference>
<dbReference type="InterPro" id="IPR004398">
    <property type="entry name" value="RNA_MeTrfase_RsmD"/>
</dbReference>
<dbReference type="Pfam" id="PF03602">
    <property type="entry name" value="Cons_hypoth95"/>
    <property type="match status" value="1"/>
</dbReference>
<keyword evidence="2 4" id="KW-0808">Transferase</keyword>
<dbReference type="InterPro" id="IPR002052">
    <property type="entry name" value="DNA_methylase_N6_adenine_CS"/>
</dbReference>
<dbReference type="Gene3D" id="3.40.50.150">
    <property type="entry name" value="Vaccinia Virus protein VP39"/>
    <property type="match status" value="1"/>
</dbReference>
<dbReference type="GO" id="GO:0003676">
    <property type="term" value="F:nucleic acid binding"/>
    <property type="evidence" value="ECO:0007669"/>
    <property type="project" value="InterPro"/>
</dbReference>
<dbReference type="AlphaFoldDB" id="A0A511AV06"/>
<dbReference type="EMBL" id="BJUY01000012">
    <property type="protein sequence ID" value="GEK91512.1"/>
    <property type="molecule type" value="Genomic_DNA"/>
</dbReference>
<organism evidence="4 5">
    <name type="scientific">Alkalibacterium kapii</name>
    <dbReference type="NCBI Taxonomy" id="426704"/>
    <lineage>
        <taxon>Bacteria</taxon>
        <taxon>Bacillati</taxon>
        <taxon>Bacillota</taxon>
        <taxon>Bacilli</taxon>
        <taxon>Lactobacillales</taxon>
        <taxon>Carnobacteriaceae</taxon>
        <taxon>Alkalibacterium</taxon>
    </lineage>
</organism>
<evidence type="ECO:0000256" key="3">
    <source>
        <dbReference type="SAM" id="MobiDB-lite"/>
    </source>
</evidence>
<evidence type="ECO:0000256" key="2">
    <source>
        <dbReference type="ARBA" id="ARBA00022679"/>
    </source>
</evidence>
<dbReference type="InterPro" id="IPR029063">
    <property type="entry name" value="SAM-dependent_MTases_sf"/>
</dbReference>
<evidence type="ECO:0000256" key="1">
    <source>
        <dbReference type="ARBA" id="ARBA00022603"/>
    </source>
</evidence>
<feature type="region of interest" description="Disordered" evidence="3">
    <location>
        <begin position="1"/>
        <end position="24"/>
    </location>
</feature>
<gene>
    <name evidence="4" type="ORF">AKA01nite_11340</name>
</gene>
<protein>
    <submittedName>
        <fullName evidence="4">Methyltransferase</fullName>
    </submittedName>
</protein>
<dbReference type="PANTHER" id="PTHR43542:SF1">
    <property type="entry name" value="METHYLTRANSFERASE"/>
    <property type="match status" value="1"/>
</dbReference>
<name>A0A511AV06_9LACT</name>
<sequence>MRIISGEYGGRRLKTIPGKNTRPTSDKVKESLFHMIGPYFDGRNVLDLYSGSGALGIEAVSRGMDHAFLIDYNYQAIKVINENVKITKKPEKFTVWKEKDMLALERLKQLDISFDLVFLDPPYDKQKLNEILKKLVDYNLLNEQSIIVCETDKDVALPVKEQSLIFVKEKVYASTRLSIYKKESSQ</sequence>
<dbReference type="RefSeq" id="WP_146924338.1">
    <property type="nucleotide sequence ID" value="NZ_BJUY01000012.1"/>
</dbReference>
<keyword evidence="5" id="KW-1185">Reference proteome</keyword>
<dbReference type="OrthoDB" id="9803017at2"/>
<dbReference type="NCBIfam" id="TIGR00095">
    <property type="entry name" value="16S rRNA (guanine(966)-N(2))-methyltransferase RsmD"/>
    <property type="match status" value="1"/>
</dbReference>
<dbReference type="PROSITE" id="PS00092">
    <property type="entry name" value="N6_MTASE"/>
    <property type="match status" value="1"/>
</dbReference>
<dbReference type="CDD" id="cd02440">
    <property type="entry name" value="AdoMet_MTases"/>
    <property type="match status" value="1"/>
</dbReference>
<dbReference type="Proteomes" id="UP000321662">
    <property type="component" value="Unassembled WGS sequence"/>
</dbReference>